<reference evidence="3" key="1">
    <citation type="journal article" date="2015" name="Nature">
        <title>Complex archaea that bridge the gap between prokaryotes and eukaryotes.</title>
        <authorList>
            <person name="Spang A."/>
            <person name="Saw J.H."/>
            <person name="Jorgensen S.L."/>
            <person name="Zaremba-Niedzwiedzka K."/>
            <person name="Martijn J."/>
            <person name="Lind A.E."/>
            <person name="van Eijk R."/>
            <person name="Schleper C."/>
            <person name="Guy L."/>
            <person name="Ettema T.J."/>
        </authorList>
    </citation>
    <scope>NUCLEOTIDE SEQUENCE</scope>
</reference>
<dbReference type="CDD" id="cd13831">
    <property type="entry name" value="HU"/>
    <property type="match status" value="1"/>
</dbReference>
<evidence type="ECO:0000256" key="1">
    <source>
        <dbReference type="ARBA" id="ARBA00003819"/>
    </source>
</evidence>
<dbReference type="InterPro" id="IPR010992">
    <property type="entry name" value="IHF-like_DNA-bd_dom_sf"/>
</dbReference>
<gene>
    <name evidence="3" type="ORF">LCGC14_1064790</name>
</gene>
<dbReference type="AlphaFoldDB" id="A0A0F9MJY2"/>
<organism evidence="3">
    <name type="scientific">marine sediment metagenome</name>
    <dbReference type="NCBI Taxonomy" id="412755"/>
    <lineage>
        <taxon>unclassified sequences</taxon>
        <taxon>metagenomes</taxon>
        <taxon>ecological metagenomes</taxon>
    </lineage>
</organism>
<dbReference type="Gene3D" id="4.10.520.10">
    <property type="entry name" value="IHF-like DNA-binding proteins"/>
    <property type="match status" value="1"/>
</dbReference>
<comment type="function">
    <text evidence="1">Histone-like DNA-binding protein which is capable of wrapping DNA to stabilize it, and thus to prevent its denaturation under extreme environmental conditions.</text>
</comment>
<accession>A0A0F9MJY2</accession>
<dbReference type="SUPFAM" id="SSF47729">
    <property type="entry name" value="IHF-like DNA-binding proteins"/>
    <property type="match status" value="1"/>
</dbReference>
<keyword evidence="2" id="KW-0226">DNA condensation</keyword>
<evidence type="ECO:0000313" key="3">
    <source>
        <dbReference type="EMBL" id="KKN07645.1"/>
    </source>
</evidence>
<dbReference type="EMBL" id="LAZR01004545">
    <property type="protein sequence ID" value="KKN07645.1"/>
    <property type="molecule type" value="Genomic_DNA"/>
</dbReference>
<dbReference type="GO" id="GO:0003677">
    <property type="term" value="F:DNA binding"/>
    <property type="evidence" value="ECO:0007669"/>
    <property type="project" value="InterPro"/>
</dbReference>
<dbReference type="GO" id="GO:0030527">
    <property type="term" value="F:structural constituent of chromatin"/>
    <property type="evidence" value="ECO:0007669"/>
    <property type="project" value="InterPro"/>
</dbReference>
<dbReference type="PANTHER" id="PTHR33175:SF12">
    <property type="entry name" value="DNA-BINDING PROTEIN HU-ALPHA"/>
    <property type="match status" value="1"/>
</dbReference>
<dbReference type="PRINTS" id="PR01727">
    <property type="entry name" value="DNABINDINGHU"/>
</dbReference>
<dbReference type="PANTHER" id="PTHR33175">
    <property type="entry name" value="DNA-BINDING PROTEIN HU"/>
    <property type="match status" value="1"/>
</dbReference>
<dbReference type="GO" id="GO:0005829">
    <property type="term" value="C:cytosol"/>
    <property type="evidence" value="ECO:0007669"/>
    <property type="project" value="TreeGrafter"/>
</dbReference>
<dbReference type="SMART" id="SM00411">
    <property type="entry name" value="BHL"/>
    <property type="match status" value="1"/>
</dbReference>
<protein>
    <submittedName>
        <fullName evidence="3">Uncharacterized protein</fullName>
    </submittedName>
</protein>
<dbReference type="InterPro" id="IPR000119">
    <property type="entry name" value="Hist_DNA-bd"/>
</dbReference>
<comment type="caution">
    <text evidence="3">The sequence shown here is derived from an EMBL/GenBank/DDBJ whole genome shotgun (WGS) entry which is preliminary data.</text>
</comment>
<name>A0A0F9MJY2_9ZZZZ</name>
<dbReference type="GO" id="GO:0030261">
    <property type="term" value="P:chromosome condensation"/>
    <property type="evidence" value="ECO:0007669"/>
    <property type="project" value="UniProtKB-KW"/>
</dbReference>
<proteinExistence type="predicted"/>
<sequence>MNKAELVAAIAHKSELTKKNAQAALSSLQKVITKSLSEGDQVQINGFGTFALSYYPARTGRNPQTGAAIEIEGANKAVFKPAKALKDLL</sequence>
<evidence type="ECO:0000256" key="2">
    <source>
        <dbReference type="ARBA" id="ARBA00023067"/>
    </source>
</evidence>
<dbReference type="Pfam" id="PF00216">
    <property type="entry name" value="Bac_DNA_binding"/>
    <property type="match status" value="1"/>
</dbReference>